<dbReference type="Gene3D" id="1.10.10.2360">
    <property type="match status" value="1"/>
</dbReference>
<reference evidence="5 6" key="1">
    <citation type="submission" date="2016-10" db="EMBL/GenBank/DDBJ databases">
        <authorList>
            <person name="Varghese N."/>
        </authorList>
    </citation>
    <scope>NUCLEOTIDE SEQUENCE [LARGE SCALE GENOMIC DNA]</scope>
</reference>
<dbReference type="SMART" id="SM00360">
    <property type="entry name" value="RRM"/>
    <property type="match status" value="1"/>
</dbReference>
<evidence type="ECO:0000256" key="3">
    <source>
        <dbReference type="SAM" id="MobiDB-lite"/>
    </source>
</evidence>
<dbReference type="PANTHER" id="PTHR48025">
    <property type="entry name" value="OS02G0815200 PROTEIN"/>
    <property type="match status" value="1"/>
</dbReference>
<dbReference type="InterPro" id="IPR035979">
    <property type="entry name" value="RBD_domain_sf"/>
</dbReference>
<keyword evidence="1 2" id="KW-0694">RNA-binding</keyword>
<feature type="compositionally biased region" description="Polar residues" evidence="3">
    <location>
        <begin position="718"/>
        <end position="730"/>
    </location>
</feature>
<feature type="compositionally biased region" description="Basic and acidic residues" evidence="3">
    <location>
        <begin position="9"/>
        <end position="48"/>
    </location>
</feature>
<dbReference type="Gene3D" id="3.30.70.330">
    <property type="match status" value="1"/>
</dbReference>
<dbReference type="EMBL" id="LT882682">
    <property type="protein sequence ID" value="SMY26606.1"/>
    <property type="molecule type" value="Genomic_DNA"/>
</dbReference>
<evidence type="ECO:0000313" key="6">
    <source>
        <dbReference type="Proteomes" id="UP000215453"/>
    </source>
</evidence>
<gene>
    <name evidence="5" type="ORF">ZT1A5_G8049</name>
</gene>
<protein>
    <recommendedName>
        <fullName evidence="4">RRM domain-containing protein</fullName>
    </recommendedName>
</protein>
<dbReference type="InterPro" id="IPR000504">
    <property type="entry name" value="RRM_dom"/>
</dbReference>
<dbReference type="InterPro" id="IPR050502">
    <property type="entry name" value="Euk_RNA-bind_prot"/>
</dbReference>
<evidence type="ECO:0000313" key="5">
    <source>
        <dbReference type="EMBL" id="SMY26606.1"/>
    </source>
</evidence>
<feature type="region of interest" description="Disordered" evidence="3">
    <location>
        <begin position="295"/>
        <end position="374"/>
    </location>
</feature>
<dbReference type="Proteomes" id="UP000215453">
    <property type="component" value="Chromosome 7"/>
</dbReference>
<evidence type="ECO:0000256" key="2">
    <source>
        <dbReference type="PROSITE-ProRule" id="PRU00176"/>
    </source>
</evidence>
<dbReference type="PANTHER" id="PTHR48025:SF1">
    <property type="entry name" value="RRM DOMAIN-CONTAINING PROTEIN"/>
    <property type="match status" value="1"/>
</dbReference>
<name>A0A1Y6LQB6_ZYMTR</name>
<feature type="compositionally biased region" description="Basic and acidic residues" evidence="3">
    <location>
        <begin position="351"/>
        <end position="363"/>
    </location>
</feature>
<dbReference type="AlphaFoldDB" id="A0A1Y6LQB6"/>
<proteinExistence type="predicted"/>
<dbReference type="InterPro" id="IPR012677">
    <property type="entry name" value="Nucleotide-bd_a/b_plait_sf"/>
</dbReference>
<accession>A0A1Y6LQB6</accession>
<evidence type="ECO:0000256" key="1">
    <source>
        <dbReference type="ARBA" id="ARBA00022884"/>
    </source>
</evidence>
<dbReference type="Pfam" id="PF00076">
    <property type="entry name" value="RRM_1"/>
    <property type="match status" value="1"/>
</dbReference>
<feature type="compositionally biased region" description="Polar residues" evidence="3">
    <location>
        <begin position="300"/>
        <end position="333"/>
    </location>
</feature>
<dbReference type="GO" id="GO:0003729">
    <property type="term" value="F:mRNA binding"/>
    <property type="evidence" value="ECO:0007669"/>
    <property type="project" value="TreeGrafter"/>
</dbReference>
<evidence type="ECO:0000259" key="4">
    <source>
        <dbReference type="PROSITE" id="PS50102"/>
    </source>
</evidence>
<feature type="compositionally biased region" description="Basic and acidic residues" evidence="3">
    <location>
        <begin position="731"/>
        <end position="752"/>
    </location>
</feature>
<feature type="domain" description="RRM" evidence="4">
    <location>
        <begin position="394"/>
        <end position="471"/>
    </location>
</feature>
<organism evidence="5 6">
    <name type="scientific">Zymoseptoria tritici ST99CH_1A5</name>
    <dbReference type="NCBI Taxonomy" id="1276529"/>
    <lineage>
        <taxon>Eukaryota</taxon>
        <taxon>Fungi</taxon>
        <taxon>Dikarya</taxon>
        <taxon>Ascomycota</taxon>
        <taxon>Pezizomycotina</taxon>
        <taxon>Dothideomycetes</taxon>
        <taxon>Dothideomycetidae</taxon>
        <taxon>Mycosphaerellales</taxon>
        <taxon>Mycosphaerellaceae</taxon>
        <taxon>Zymoseptoria</taxon>
    </lineage>
</organism>
<dbReference type="PROSITE" id="PS50102">
    <property type="entry name" value="RRM"/>
    <property type="match status" value="1"/>
</dbReference>
<dbReference type="SUPFAM" id="SSF54928">
    <property type="entry name" value="RNA-binding domain, RBD"/>
    <property type="match status" value="1"/>
</dbReference>
<sequence length="803" mass="87531">MGDPVDLAFRAKESAPEPMYDKKPAPETRAASDEKAVPNRTAKQDRPRDPLMQWLQYRCKNLDETEAVAASFAIPELERCGHSKVLMAESLIRAIHDCTSGERESAMALITGAADLLRDMKQAHDAFIELGFKHSRYDELKVEVERLRQIFDSLKYFGEAQTFLDQMGIQSPEDIERRSWVTILGASSAYNGTPLWTLAEGPSISKMLCDPNLKLFLFLRRTYLASGGVLDLETLRSEGGRLRDSPVATERSPIIFFTEKDGTTNQTAHYQSITSQQPYRNKSFEELRVEDYMQGRRDGNTNGQAGSFGQTTESNGSAFGSNNTSAAPSVQPQTQPPPCSSNGGGSFQGGRGRDGGEYGDHQDGGGSSVAPAAHANVVPNPFTNKVSGGGQPNAIIYVKNLPWATSDDDLVELFQTIGIVERAEVQYKANGRHRGAGVVQFGSQGDATTAIMRLQGYSYGGRPLHLNYARYTNPGATGYQQPTMAKLKSPSPTANPNMIAPSLPMVAPQGLAPTAKKFSQRIINMEPIFKDFQPIMKSGDKWRLHGVPFISIQSHPDGPTIRALLDTGSCVTKASKQWLVENYPDASIQRMNEPLELTGAFGSGTCTEFATVVLLFPVEDAKGAYALARVEEEVHLFGGADRIILIGADIIGSRNIEIDLDERKAWFGSHGLSAPLYKGKRPSTEVLPVPKPPLKRSEQSNGSKDNAPIPDSSLERPVSSSEKPTHTPVSTEHRNGCKDDSLIPDATLERPESSPTSLKYKPKSPVYSPTTPAPFSPVRCEYPIDSPADPKYTSGIPTYTSGI</sequence>
<feature type="region of interest" description="Disordered" evidence="3">
    <location>
        <begin position="1"/>
        <end position="48"/>
    </location>
</feature>
<feature type="region of interest" description="Disordered" evidence="3">
    <location>
        <begin position="678"/>
        <end position="778"/>
    </location>
</feature>